<dbReference type="InterPro" id="IPR029036">
    <property type="entry name" value="P5CR_dimer"/>
</dbReference>
<evidence type="ECO:0000256" key="2">
    <source>
        <dbReference type="ARBA" id="ARBA00022650"/>
    </source>
</evidence>
<dbReference type="SUPFAM" id="SSF51735">
    <property type="entry name" value="NAD(P)-binding Rossmann-fold domains"/>
    <property type="match status" value="1"/>
</dbReference>
<dbReference type="Pfam" id="PF03807">
    <property type="entry name" value="F420_oxidored"/>
    <property type="match status" value="1"/>
</dbReference>
<dbReference type="InterPro" id="IPR000304">
    <property type="entry name" value="Pyrroline-COOH_reductase"/>
</dbReference>
<evidence type="ECO:0000256" key="5">
    <source>
        <dbReference type="ARBA" id="ARBA00058118"/>
    </source>
</evidence>
<protein>
    <recommendedName>
        <fullName evidence="6 7">Pyrroline-5-carboxylate reductase</fullName>
        <shortName evidence="6">P5C reductase</shortName>
        <shortName evidence="6">P5CR</shortName>
        <ecNumber evidence="6 7">1.5.1.2</ecNumber>
    </recommendedName>
    <alternativeName>
        <fullName evidence="6">PCA reductase</fullName>
    </alternativeName>
</protein>
<evidence type="ECO:0000256" key="1">
    <source>
        <dbReference type="ARBA" id="ARBA00005525"/>
    </source>
</evidence>
<comment type="catalytic activity">
    <reaction evidence="6 9">
        <text>L-proline + NADP(+) = (S)-1-pyrroline-5-carboxylate + NADPH + 2 H(+)</text>
        <dbReference type="Rhea" id="RHEA:14109"/>
        <dbReference type="ChEBI" id="CHEBI:15378"/>
        <dbReference type="ChEBI" id="CHEBI:17388"/>
        <dbReference type="ChEBI" id="CHEBI:57783"/>
        <dbReference type="ChEBI" id="CHEBI:58349"/>
        <dbReference type="ChEBI" id="CHEBI:60039"/>
        <dbReference type="EC" id="1.5.1.2"/>
    </reaction>
</comment>
<dbReference type="Gene3D" id="1.10.3730.10">
    <property type="entry name" value="ProC C-terminal domain-like"/>
    <property type="match status" value="1"/>
</dbReference>
<dbReference type="InterPro" id="IPR028939">
    <property type="entry name" value="P5C_Rdtase_cat_N"/>
</dbReference>
<feature type="domain" description="Pyrroline-5-carboxylate reductase dimerisation" evidence="11">
    <location>
        <begin position="162"/>
        <end position="266"/>
    </location>
</feature>
<keyword evidence="2 6" id="KW-0641">Proline biosynthesis</keyword>
<sequence>MNKIAVIGAGSMAEALISGIIEKQLIKGEQIWVTNRSNQEKLNSLQNQYRVQTSYDLEQILTGATIVILAMKPKDVASAVEQIRPYLSADILVVSLLAGVSMNSIEMLAGMSIPIIRAMPNTSAAIGQSATALAANSIVSDEQLALIKTMFDTVGLTVNVKEEQLDAVTGLSGSGPAYIYYLIEAMEKSATEIGLEGELAQKLIVQTLIGAAGMVAKSTKPPKQLRKEVTSPGGTTEAGLKVLKEKQVQEAFIQCIKEATAQSERMGGALAKELEEGNPELE</sequence>
<dbReference type="Pfam" id="PF14748">
    <property type="entry name" value="P5CR_dimer"/>
    <property type="match status" value="1"/>
</dbReference>
<dbReference type="AlphaFoldDB" id="A0A431WI67"/>
<dbReference type="GO" id="GO:0055129">
    <property type="term" value="P:L-proline biosynthetic process"/>
    <property type="evidence" value="ECO:0007669"/>
    <property type="project" value="UniProtKB-UniRule"/>
</dbReference>
<dbReference type="PANTHER" id="PTHR11645">
    <property type="entry name" value="PYRROLINE-5-CARBOXYLATE REDUCTASE"/>
    <property type="match status" value="1"/>
</dbReference>
<dbReference type="UniPathway" id="UPA00098">
    <property type="reaction ID" value="UER00361"/>
</dbReference>
<evidence type="ECO:0000256" key="8">
    <source>
        <dbReference type="PIRSR" id="PIRSR000193-1"/>
    </source>
</evidence>
<dbReference type="OrthoDB" id="9805754at2"/>
<dbReference type="EC" id="1.5.1.2" evidence="6 7"/>
<dbReference type="PANTHER" id="PTHR11645:SF49">
    <property type="entry name" value="PYRROLINE-5-CARBOXYLATE REDUCTASE 1"/>
    <property type="match status" value="1"/>
</dbReference>
<dbReference type="HAMAP" id="MF_01925">
    <property type="entry name" value="P5C_reductase"/>
    <property type="match status" value="1"/>
</dbReference>
<dbReference type="Proteomes" id="UP000271374">
    <property type="component" value="Unassembled WGS sequence"/>
</dbReference>
<keyword evidence="6 9" id="KW-0028">Amino-acid biosynthesis</keyword>
<dbReference type="InterPro" id="IPR036291">
    <property type="entry name" value="NAD(P)-bd_dom_sf"/>
</dbReference>
<keyword evidence="3 6" id="KW-0521">NADP</keyword>
<dbReference type="InterPro" id="IPR008927">
    <property type="entry name" value="6-PGluconate_DH-like_C_sf"/>
</dbReference>
<evidence type="ECO:0000313" key="13">
    <source>
        <dbReference type="Proteomes" id="UP000271374"/>
    </source>
</evidence>
<name>A0A431WI67_9BACI</name>
<accession>A0A431WI67</accession>
<evidence type="ECO:0000259" key="11">
    <source>
        <dbReference type="Pfam" id="PF14748"/>
    </source>
</evidence>
<proteinExistence type="inferred from homology"/>
<reference evidence="12 13" key="1">
    <citation type="submission" date="2018-12" db="EMBL/GenBank/DDBJ databases">
        <title>Bacillus yapensis draft genome sequence.</title>
        <authorList>
            <person name="Yu L."/>
            <person name="Xu X."/>
            <person name="Tang X."/>
        </authorList>
    </citation>
    <scope>NUCLEOTIDE SEQUENCE [LARGE SCALE GENOMIC DNA]</scope>
    <source>
        <strain evidence="12 13">XXST-01</strain>
    </source>
</reference>
<dbReference type="FunFam" id="1.10.3730.10:FF:000001">
    <property type="entry name" value="Pyrroline-5-carboxylate reductase"/>
    <property type="match status" value="1"/>
</dbReference>
<evidence type="ECO:0000256" key="4">
    <source>
        <dbReference type="ARBA" id="ARBA00023002"/>
    </source>
</evidence>
<evidence type="ECO:0000256" key="6">
    <source>
        <dbReference type="HAMAP-Rule" id="MF_01925"/>
    </source>
</evidence>
<keyword evidence="4 6" id="KW-0560">Oxidoreductase</keyword>
<comment type="catalytic activity">
    <reaction evidence="6">
        <text>L-proline + NAD(+) = (S)-1-pyrroline-5-carboxylate + NADH + 2 H(+)</text>
        <dbReference type="Rhea" id="RHEA:14105"/>
        <dbReference type="ChEBI" id="CHEBI:15378"/>
        <dbReference type="ChEBI" id="CHEBI:17388"/>
        <dbReference type="ChEBI" id="CHEBI:57540"/>
        <dbReference type="ChEBI" id="CHEBI:57945"/>
        <dbReference type="ChEBI" id="CHEBI:60039"/>
        <dbReference type="EC" id="1.5.1.2"/>
    </reaction>
</comment>
<dbReference type="RefSeq" id="WP_126406806.1">
    <property type="nucleotide sequence ID" value="NZ_RXNT01000003.1"/>
</dbReference>
<comment type="pathway">
    <text evidence="6 9">Amino-acid biosynthesis; L-proline biosynthesis; L-proline from L-glutamate 5-semialdehyde: step 1/1.</text>
</comment>
<dbReference type="EMBL" id="RXNT01000003">
    <property type="protein sequence ID" value="RTR35151.1"/>
    <property type="molecule type" value="Genomic_DNA"/>
</dbReference>
<comment type="caution">
    <text evidence="12">The sequence shown here is derived from an EMBL/GenBank/DDBJ whole genome shotgun (WGS) entry which is preliminary data.</text>
</comment>
<evidence type="ECO:0000256" key="3">
    <source>
        <dbReference type="ARBA" id="ARBA00022857"/>
    </source>
</evidence>
<keyword evidence="6" id="KW-0963">Cytoplasm</keyword>
<evidence type="ECO:0000256" key="9">
    <source>
        <dbReference type="RuleBase" id="RU003903"/>
    </source>
</evidence>
<comment type="function">
    <text evidence="5 6">Catalyzes the reduction of 1-pyrroline-5-carboxylate (PCA) to L-proline.</text>
</comment>
<keyword evidence="13" id="KW-1185">Reference proteome</keyword>
<dbReference type="PROSITE" id="PS00521">
    <property type="entry name" value="P5CR"/>
    <property type="match status" value="1"/>
</dbReference>
<organism evidence="12 13">
    <name type="scientific">Bacillus yapensis</name>
    <dbReference type="NCBI Taxonomy" id="2492960"/>
    <lineage>
        <taxon>Bacteria</taxon>
        <taxon>Bacillati</taxon>
        <taxon>Bacillota</taxon>
        <taxon>Bacilli</taxon>
        <taxon>Bacillales</taxon>
        <taxon>Bacillaceae</taxon>
        <taxon>Bacillus</taxon>
    </lineage>
</organism>
<dbReference type="PIRSF" id="PIRSF000193">
    <property type="entry name" value="Pyrrol-5-carb_rd"/>
    <property type="match status" value="1"/>
</dbReference>
<evidence type="ECO:0000313" key="12">
    <source>
        <dbReference type="EMBL" id="RTR35151.1"/>
    </source>
</evidence>
<dbReference type="InterPro" id="IPR053790">
    <property type="entry name" value="P5CR-like_CS"/>
</dbReference>
<dbReference type="Gene3D" id="3.40.50.720">
    <property type="entry name" value="NAD(P)-binding Rossmann-like Domain"/>
    <property type="match status" value="1"/>
</dbReference>
<feature type="binding site" evidence="8">
    <location>
        <begin position="7"/>
        <end position="12"/>
    </location>
    <ligand>
        <name>NADP(+)</name>
        <dbReference type="ChEBI" id="CHEBI:58349"/>
    </ligand>
</feature>
<feature type="domain" description="Pyrroline-5-carboxylate reductase catalytic N-terminal" evidence="10">
    <location>
        <begin position="3"/>
        <end position="99"/>
    </location>
</feature>
<dbReference type="GO" id="GO:0005737">
    <property type="term" value="C:cytoplasm"/>
    <property type="evidence" value="ECO:0007669"/>
    <property type="project" value="UniProtKB-SubCell"/>
</dbReference>
<gene>
    <name evidence="6 12" type="primary">proC</name>
    <name evidence="12" type="ORF">EKG37_04510</name>
</gene>
<dbReference type="GO" id="GO:0004735">
    <property type="term" value="F:pyrroline-5-carboxylate reductase activity"/>
    <property type="evidence" value="ECO:0007669"/>
    <property type="project" value="UniProtKB-UniRule"/>
</dbReference>
<evidence type="ECO:0000259" key="10">
    <source>
        <dbReference type="Pfam" id="PF03807"/>
    </source>
</evidence>
<evidence type="ECO:0000256" key="7">
    <source>
        <dbReference type="NCBIfam" id="TIGR00112"/>
    </source>
</evidence>
<dbReference type="NCBIfam" id="TIGR00112">
    <property type="entry name" value="proC"/>
    <property type="match status" value="1"/>
</dbReference>
<feature type="binding site" evidence="8">
    <location>
        <begin position="70"/>
        <end position="73"/>
    </location>
    <ligand>
        <name>NADP(+)</name>
        <dbReference type="ChEBI" id="CHEBI:58349"/>
    </ligand>
</feature>
<comment type="subcellular location">
    <subcellularLocation>
        <location evidence="6">Cytoplasm</location>
    </subcellularLocation>
</comment>
<comment type="similarity">
    <text evidence="1 6 9">Belongs to the pyrroline-5-carboxylate reductase family.</text>
</comment>
<dbReference type="SUPFAM" id="SSF48179">
    <property type="entry name" value="6-phosphogluconate dehydrogenase C-terminal domain-like"/>
    <property type="match status" value="1"/>
</dbReference>